<evidence type="ECO:0000313" key="3">
    <source>
        <dbReference type="Proteomes" id="UP000479000"/>
    </source>
</evidence>
<feature type="coiled-coil region" evidence="1">
    <location>
        <begin position="51"/>
        <end position="78"/>
    </location>
</feature>
<feature type="non-terminal residue" evidence="2">
    <location>
        <position position="1"/>
    </location>
</feature>
<accession>A0A6H5G4F4</accession>
<dbReference type="Proteomes" id="UP000479000">
    <property type="component" value="Unassembled WGS sequence"/>
</dbReference>
<name>A0A6H5G4F4_9HEMI</name>
<sequence length="96" mass="10897">IPVKASLALMLPSATGRSVSASPCWCNRLVVDLSQRIHELQFALDLEKKMRLDCEEEVNRLISENGDLREQVAAVKTELLERREGWQCRMALLAFV</sequence>
<reference evidence="2 3" key="1">
    <citation type="submission" date="2020-02" db="EMBL/GenBank/DDBJ databases">
        <authorList>
            <person name="Ferguson B K."/>
        </authorList>
    </citation>
    <scope>NUCLEOTIDE SEQUENCE [LARGE SCALE GENOMIC DNA]</scope>
</reference>
<dbReference type="EMBL" id="CADCXU010005393">
    <property type="protein sequence ID" value="CAA9997094.1"/>
    <property type="molecule type" value="Genomic_DNA"/>
</dbReference>
<proteinExistence type="predicted"/>
<keyword evidence="1" id="KW-0175">Coiled coil</keyword>
<evidence type="ECO:0000313" key="2">
    <source>
        <dbReference type="EMBL" id="CAA9997094.1"/>
    </source>
</evidence>
<evidence type="ECO:0000256" key="1">
    <source>
        <dbReference type="SAM" id="Coils"/>
    </source>
</evidence>
<gene>
    <name evidence="2" type="ORF">NTEN_LOCUS3439</name>
</gene>
<keyword evidence="3" id="KW-1185">Reference proteome</keyword>
<protein>
    <submittedName>
        <fullName evidence="2">Uncharacterized protein</fullName>
    </submittedName>
</protein>
<organism evidence="2 3">
    <name type="scientific">Nesidiocoris tenuis</name>
    <dbReference type="NCBI Taxonomy" id="355587"/>
    <lineage>
        <taxon>Eukaryota</taxon>
        <taxon>Metazoa</taxon>
        <taxon>Ecdysozoa</taxon>
        <taxon>Arthropoda</taxon>
        <taxon>Hexapoda</taxon>
        <taxon>Insecta</taxon>
        <taxon>Pterygota</taxon>
        <taxon>Neoptera</taxon>
        <taxon>Paraneoptera</taxon>
        <taxon>Hemiptera</taxon>
        <taxon>Heteroptera</taxon>
        <taxon>Panheteroptera</taxon>
        <taxon>Cimicomorpha</taxon>
        <taxon>Miridae</taxon>
        <taxon>Dicyphina</taxon>
        <taxon>Nesidiocoris</taxon>
    </lineage>
</organism>
<dbReference type="AlphaFoldDB" id="A0A6H5G4F4"/>
<dbReference type="SUPFAM" id="SSF90257">
    <property type="entry name" value="Myosin rod fragments"/>
    <property type="match status" value="1"/>
</dbReference>